<accession>A0AAE6C5Y2</accession>
<dbReference type="Proteomes" id="UP000220927">
    <property type="component" value="Plasmid pRapFH23d"/>
</dbReference>
<evidence type="ECO:0000313" key="2">
    <source>
        <dbReference type="Proteomes" id="UP000220927"/>
    </source>
</evidence>
<keyword evidence="1" id="KW-0614">Plasmid</keyword>
<geneLocation type="plasmid" evidence="2">
    <name>prapfh23d</name>
</geneLocation>
<keyword evidence="2" id="KW-1185">Reference proteome</keyword>
<dbReference type="EMBL" id="CP035002">
    <property type="protein sequence ID" value="QAS83131.1"/>
    <property type="molecule type" value="Genomic_DNA"/>
</dbReference>
<evidence type="ECO:0000313" key="1">
    <source>
        <dbReference type="EMBL" id="QAS83131.1"/>
    </source>
</evidence>
<proteinExistence type="predicted"/>
<name>A0AAE6C5Y2_9HYPH</name>
<reference evidence="1 2" key="1">
    <citation type="submission" date="2019-01" db="EMBL/GenBank/DDBJ databases">
        <title>Genomic insights into the origins and evolution of symbiotic genes in the Phaseolus vulgaris microsymbionts.</title>
        <authorList>
            <person name="Tong W."/>
        </authorList>
    </citation>
    <scope>NUCLEOTIDE SEQUENCE [LARGE SCALE GENOMIC DNA]</scope>
    <source>
        <strain evidence="1 2">FH23</strain>
        <plasmid evidence="2">prapfh23d</plasmid>
    </source>
</reference>
<gene>
    <name evidence="1" type="ORF">CO657_35710</name>
</gene>
<protein>
    <submittedName>
        <fullName evidence="1">Uncharacterized protein</fullName>
    </submittedName>
</protein>
<dbReference type="KEGG" id="rad:CO657_35710"/>
<organism evidence="1 2">
    <name type="scientific">Rhizobium acidisoli</name>
    <dbReference type="NCBI Taxonomy" id="1538158"/>
    <lineage>
        <taxon>Bacteria</taxon>
        <taxon>Pseudomonadati</taxon>
        <taxon>Pseudomonadota</taxon>
        <taxon>Alphaproteobacteria</taxon>
        <taxon>Hyphomicrobiales</taxon>
        <taxon>Rhizobiaceae</taxon>
        <taxon>Rhizobium/Agrobacterium group</taxon>
        <taxon>Rhizobium</taxon>
    </lineage>
</organism>
<sequence length="79" mass="8986">MNVLIFSRVRNNRDAPDAAFVTTDGDNRKLYRFALQYDMGGKSWASEIWAYSAEDAEQRVAAMRRSLTMCGQLYGEVEA</sequence>
<dbReference type="AlphaFoldDB" id="A0AAE6C5Y2"/>
<dbReference type="RefSeq" id="WP_054184927.1">
    <property type="nucleotide sequence ID" value="NZ_CP035002.1"/>
</dbReference>